<reference evidence="3" key="2">
    <citation type="submission" date="2013-07" db="EMBL/GenBank/DDBJ databases">
        <authorList>
            <consortium name="The Broad Institute Genome Sequencing Platform"/>
            <person name="Cuomo C."/>
            <person name="Litvintseva A."/>
            <person name="Chen Y."/>
            <person name="Heitman J."/>
            <person name="Sun S."/>
            <person name="Springer D."/>
            <person name="Dromer F."/>
            <person name="Young S.K."/>
            <person name="Zeng Q."/>
            <person name="Gargeya S."/>
            <person name="Fitzgerald M."/>
            <person name="Abouelleil A."/>
            <person name="Alvarado L."/>
            <person name="Berlin A.M."/>
            <person name="Chapman S.B."/>
            <person name="Dewar J."/>
            <person name="Goldberg J."/>
            <person name="Griggs A."/>
            <person name="Gujja S."/>
            <person name="Hansen M."/>
            <person name="Howarth C."/>
            <person name="Imamovic A."/>
            <person name="Larimer J."/>
            <person name="McCowan C."/>
            <person name="Murphy C."/>
            <person name="Pearson M."/>
            <person name="Priest M."/>
            <person name="Roberts A."/>
            <person name="Saif S."/>
            <person name="Shea T."/>
            <person name="Sykes S."/>
            <person name="Wortman J."/>
            <person name="Nusbaum C."/>
            <person name="Birren B."/>
        </authorList>
    </citation>
    <scope>NUCLEOTIDE SEQUENCE</scope>
    <source>
        <strain evidence="3">CBS 10737</strain>
    </source>
</reference>
<evidence type="ECO:0000313" key="3">
    <source>
        <dbReference type="EMBL" id="WWC70825.1"/>
    </source>
</evidence>
<accession>A0A1B9I840</accession>
<dbReference type="EMBL" id="CP144524">
    <property type="protein sequence ID" value="WWC70825.1"/>
    <property type="molecule type" value="Genomic_DNA"/>
</dbReference>
<reference evidence="2" key="3">
    <citation type="submission" date="2016-07" db="EMBL/GenBank/DDBJ databases">
        <title>Evolution of pathogenesis and genome organization in the Tremellales.</title>
        <authorList>
            <person name="Cuomo C."/>
            <person name="Litvintseva A."/>
            <person name="Heitman J."/>
            <person name="Chen Y."/>
            <person name="Sun S."/>
            <person name="Springer D."/>
            <person name="Dromer F."/>
            <person name="Young S."/>
            <person name="Zeng Q."/>
            <person name="Chapman S."/>
            <person name="Gujja S."/>
            <person name="Saif S."/>
            <person name="Birren B."/>
        </authorList>
    </citation>
    <scope>NUCLEOTIDE SEQUENCE</scope>
    <source>
        <strain evidence="2">CBS 10737</strain>
    </source>
</reference>
<reference evidence="2" key="1">
    <citation type="submission" date="2013-07" db="EMBL/GenBank/DDBJ databases">
        <title>The Genome Sequence of Cryptococcus pinus CBS10737.</title>
        <authorList>
            <consortium name="The Broad Institute Genome Sequencing Platform"/>
            <person name="Cuomo C."/>
            <person name="Litvintseva A."/>
            <person name="Chen Y."/>
            <person name="Heitman J."/>
            <person name="Sun S."/>
            <person name="Springer D."/>
            <person name="Dromer F."/>
            <person name="Young S.K."/>
            <person name="Zeng Q."/>
            <person name="Gargeya S."/>
            <person name="Fitzgerald M."/>
            <person name="Abouelleil A."/>
            <person name="Alvarado L."/>
            <person name="Berlin A.M."/>
            <person name="Chapman S.B."/>
            <person name="Dewar J."/>
            <person name="Goldberg J."/>
            <person name="Griggs A."/>
            <person name="Gujja S."/>
            <person name="Hansen M."/>
            <person name="Howarth C."/>
            <person name="Imamovic A."/>
            <person name="Larimer J."/>
            <person name="McCowan C."/>
            <person name="Murphy C."/>
            <person name="Pearson M."/>
            <person name="Priest M."/>
            <person name="Roberts A."/>
            <person name="Saif S."/>
            <person name="Shea T."/>
            <person name="Sykes S."/>
            <person name="Wortman J."/>
            <person name="Nusbaum C."/>
            <person name="Birren B."/>
        </authorList>
    </citation>
    <scope>NUCLEOTIDE SEQUENCE [LARGE SCALE GENOMIC DNA]</scope>
    <source>
        <strain evidence="2">CBS 10737</strain>
    </source>
</reference>
<reference evidence="3" key="4">
    <citation type="submission" date="2024-02" db="EMBL/GenBank/DDBJ databases">
        <title>Comparative genomics of Cryptococcus and Kwoniella reveals pathogenesis evolution and contrasting modes of karyotype evolution via chromosome fusion or intercentromeric recombination.</title>
        <authorList>
            <person name="Coelho M.A."/>
            <person name="David-Palma M."/>
            <person name="Shea T."/>
            <person name="Bowers K."/>
            <person name="McGinley-Smith S."/>
            <person name="Mohammad A.W."/>
            <person name="Gnirke A."/>
            <person name="Yurkov A.M."/>
            <person name="Nowrousian M."/>
            <person name="Sun S."/>
            <person name="Cuomo C.A."/>
            <person name="Heitman J."/>
        </authorList>
    </citation>
    <scope>NUCLEOTIDE SEQUENCE</scope>
    <source>
        <strain evidence="3">CBS 10737</strain>
    </source>
</reference>
<dbReference type="AlphaFoldDB" id="A0A1B9I840"/>
<protein>
    <submittedName>
        <fullName evidence="2">Uncharacterized protein</fullName>
    </submittedName>
</protein>
<dbReference type="EMBL" id="KV700115">
    <property type="protein sequence ID" value="OCF51601.1"/>
    <property type="molecule type" value="Genomic_DNA"/>
</dbReference>
<dbReference type="KEGG" id="kpin:30170685"/>
<keyword evidence="4" id="KW-1185">Reference proteome</keyword>
<proteinExistence type="predicted"/>
<evidence type="ECO:0000256" key="1">
    <source>
        <dbReference type="SAM" id="MobiDB-lite"/>
    </source>
</evidence>
<dbReference type="Proteomes" id="UP000094020">
    <property type="component" value="Chromosome 6"/>
</dbReference>
<evidence type="ECO:0000313" key="2">
    <source>
        <dbReference type="EMBL" id="OCF51601.1"/>
    </source>
</evidence>
<dbReference type="GeneID" id="30170685"/>
<organism evidence="2">
    <name type="scientific">Kwoniella pini CBS 10737</name>
    <dbReference type="NCBI Taxonomy" id="1296096"/>
    <lineage>
        <taxon>Eukaryota</taxon>
        <taxon>Fungi</taxon>
        <taxon>Dikarya</taxon>
        <taxon>Basidiomycota</taxon>
        <taxon>Agaricomycotina</taxon>
        <taxon>Tremellomycetes</taxon>
        <taxon>Tremellales</taxon>
        <taxon>Cryptococcaceae</taxon>
        <taxon>Kwoniella</taxon>
    </lineage>
</organism>
<evidence type="ECO:0000313" key="4">
    <source>
        <dbReference type="Proteomes" id="UP000094020"/>
    </source>
</evidence>
<gene>
    <name evidence="2" type="ORF">I206_02316</name>
    <name evidence="3" type="ORF">I206_104777</name>
</gene>
<sequence>MTSYNPIISSYIVDVNGTIHFCLPSGSRGWKNNSTGTWEIIDISGFSISKIDENLISISGNISETNFFYNIEDKTFKFFHPNYPENKSFLVVLFNGVNFFQDSMGNWVNIRPGNKISFIDQYVEAPSYSESAIQQESENIHDTAELQAYDGDDEGDDYVNVSAETDEGDLFIEADAKVHTEEVKPDTSALSRFRLFVQQYMLPSFRSTPGNPVEGKPEHVETTQIPSV</sequence>
<dbReference type="RefSeq" id="XP_019012820.1">
    <property type="nucleotide sequence ID" value="XM_019154080.1"/>
</dbReference>
<name>A0A1B9I840_9TREE</name>
<feature type="region of interest" description="Disordered" evidence="1">
    <location>
        <begin position="207"/>
        <end position="228"/>
    </location>
</feature>